<dbReference type="EMBL" id="KZ993845">
    <property type="protein sequence ID" value="RKO94645.1"/>
    <property type="molecule type" value="Genomic_DNA"/>
</dbReference>
<feature type="region of interest" description="Disordered" evidence="1">
    <location>
        <begin position="1"/>
        <end position="24"/>
    </location>
</feature>
<protein>
    <recommendedName>
        <fullName evidence="4">UBX domain-containing protein</fullName>
    </recommendedName>
</protein>
<proteinExistence type="predicted"/>
<evidence type="ECO:0008006" key="4">
    <source>
        <dbReference type="Google" id="ProtNLM"/>
    </source>
</evidence>
<accession>A0A4P9WQH9</accession>
<dbReference type="AlphaFoldDB" id="A0A4P9WQH9"/>
<gene>
    <name evidence="2" type="ORF">BDK51DRAFT_43519</name>
</gene>
<reference evidence="3" key="1">
    <citation type="journal article" date="2018" name="Nat. Microbiol.">
        <title>Leveraging single-cell genomics to expand the fungal tree of life.</title>
        <authorList>
            <person name="Ahrendt S.R."/>
            <person name="Quandt C.A."/>
            <person name="Ciobanu D."/>
            <person name="Clum A."/>
            <person name="Salamov A."/>
            <person name="Andreopoulos B."/>
            <person name="Cheng J.F."/>
            <person name="Woyke T."/>
            <person name="Pelin A."/>
            <person name="Henrissat B."/>
            <person name="Reynolds N.K."/>
            <person name="Benny G.L."/>
            <person name="Smith M.E."/>
            <person name="James T.Y."/>
            <person name="Grigoriev I.V."/>
        </authorList>
    </citation>
    <scope>NUCLEOTIDE SEQUENCE [LARGE SCALE GENOMIC DNA]</scope>
</reference>
<sequence length="241" mass="26644">MPVERTTPDVPIRCSARSHGTGNARQSDNLIAAVGPTREWNSLVPLLIPFQTKFFKTHHPHPFPPPTQPSAVPLEHRARRRFDGPPLPLPTMTTVPLKLAPPITLVVPDDGRRFSTNSQRTTIENRESRIARVQSLRRNRTSSHIMQFYKLTVSLASGSNLEVTIDREQTIEFLAKQIEAECAFGSIKPGQDVDSGNPPMIVPIEQIYDGGGLALKFSDRVCDVLEFNDTVFAISSGEGAL</sequence>
<keyword evidence="3" id="KW-1185">Reference proteome</keyword>
<name>A0A4P9WQH9_9FUNG</name>
<evidence type="ECO:0000313" key="3">
    <source>
        <dbReference type="Proteomes" id="UP000269721"/>
    </source>
</evidence>
<evidence type="ECO:0000313" key="2">
    <source>
        <dbReference type="EMBL" id="RKO94645.1"/>
    </source>
</evidence>
<evidence type="ECO:0000256" key="1">
    <source>
        <dbReference type="SAM" id="MobiDB-lite"/>
    </source>
</evidence>
<dbReference type="OrthoDB" id="196547at2759"/>
<organism evidence="2 3">
    <name type="scientific">Blyttiomyces helicus</name>
    <dbReference type="NCBI Taxonomy" id="388810"/>
    <lineage>
        <taxon>Eukaryota</taxon>
        <taxon>Fungi</taxon>
        <taxon>Fungi incertae sedis</taxon>
        <taxon>Chytridiomycota</taxon>
        <taxon>Chytridiomycota incertae sedis</taxon>
        <taxon>Chytridiomycetes</taxon>
        <taxon>Chytridiomycetes incertae sedis</taxon>
        <taxon>Blyttiomyces</taxon>
    </lineage>
</organism>
<dbReference type="Proteomes" id="UP000269721">
    <property type="component" value="Unassembled WGS sequence"/>
</dbReference>